<dbReference type="Proteomes" id="UP000663845">
    <property type="component" value="Unassembled WGS sequence"/>
</dbReference>
<name>A0A815JCE7_9BILA</name>
<feature type="signal peptide" evidence="2">
    <location>
        <begin position="1"/>
        <end position="20"/>
    </location>
</feature>
<reference evidence="3" key="1">
    <citation type="submission" date="2021-02" db="EMBL/GenBank/DDBJ databases">
        <authorList>
            <person name="Nowell W R."/>
        </authorList>
    </citation>
    <scope>NUCLEOTIDE SEQUENCE</scope>
</reference>
<keyword evidence="1" id="KW-1133">Transmembrane helix</keyword>
<gene>
    <name evidence="3" type="ORF">JYZ213_LOCUS36633</name>
</gene>
<proteinExistence type="predicted"/>
<keyword evidence="1" id="KW-0472">Membrane</keyword>
<keyword evidence="1" id="KW-0812">Transmembrane</keyword>
<evidence type="ECO:0000256" key="1">
    <source>
        <dbReference type="SAM" id="Phobius"/>
    </source>
</evidence>
<comment type="caution">
    <text evidence="3">The sequence shown here is derived from an EMBL/GenBank/DDBJ whole genome shotgun (WGS) entry which is preliminary data.</text>
</comment>
<accession>A0A815JCE7</accession>
<feature type="transmembrane region" description="Helical" evidence="1">
    <location>
        <begin position="280"/>
        <end position="305"/>
    </location>
</feature>
<feature type="chain" id="PRO_5032325690" evidence="2">
    <location>
        <begin position="21"/>
        <end position="325"/>
    </location>
</feature>
<evidence type="ECO:0000313" key="3">
    <source>
        <dbReference type="EMBL" id="CAF1380446.1"/>
    </source>
</evidence>
<dbReference type="AlphaFoldDB" id="A0A815JCE7"/>
<sequence length="325" mass="38402">MNSNLILFLTFFDIFLSTYANDQFHFGVINHRTKWYFHCPNNITRISDAPSNDQPLISYECPLPSYTIEILPIEIDFTFFCRLRSRLIWLIIDLYQYNILFSLINSNDIEIIIHLNNKIQIKTSKSELNHFTNHSILINAFYIPFENIDHTLLNQQIQINVEIKNVNQTNQCEFILKDNSLWKTFIDEKNCDSIRSNTLFIQDAKCHFYTTSKSIDTNIDDLNLELSIDQTDPATENYSSTNNTNVTLPTNFIPYHHYLSFDETYRQIFASIPRPQTNVILLKLTFIFLVIILIILILFFVYMLYYHYRLQMRSSPLIAKSLVEI</sequence>
<dbReference type="EMBL" id="CAJNOG010000904">
    <property type="protein sequence ID" value="CAF1380446.1"/>
    <property type="molecule type" value="Genomic_DNA"/>
</dbReference>
<protein>
    <submittedName>
        <fullName evidence="3">Uncharacterized protein</fullName>
    </submittedName>
</protein>
<evidence type="ECO:0000313" key="4">
    <source>
        <dbReference type="Proteomes" id="UP000663845"/>
    </source>
</evidence>
<organism evidence="3 4">
    <name type="scientific">Adineta steineri</name>
    <dbReference type="NCBI Taxonomy" id="433720"/>
    <lineage>
        <taxon>Eukaryota</taxon>
        <taxon>Metazoa</taxon>
        <taxon>Spiralia</taxon>
        <taxon>Gnathifera</taxon>
        <taxon>Rotifera</taxon>
        <taxon>Eurotatoria</taxon>
        <taxon>Bdelloidea</taxon>
        <taxon>Adinetida</taxon>
        <taxon>Adinetidae</taxon>
        <taxon>Adineta</taxon>
    </lineage>
</organism>
<keyword evidence="2" id="KW-0732">Signal</keyword>
<evidence type="ECO:0000256" key="2">
    <source>
        <dbReference type="SAM" id="SignalP"/>
    </source>
</evidence>